<evidence type="ECO:0000313" key="5">
    <source>
        <dbReference type="Proteomes" id="UP000477750"/>
    </source>
</evidence>
<dbReference type="AlphaFoldDB" id="A0A6L5GCA2"/>
<dbReference type="SUPFAM" id="SSF53850">
    <property type="entry name" value="Periplasmic binding protein-like II"/>
    <property type="match status" value="1"/>
</dbReference>
<dbReference type="InterPro" id="IPR006059">
    <property type="entry name" value="SBP"/>
</dbReference>
<evidence type="ECO:0000256" key="2">
    <source>
        <dbReference type="ARBA" id="ARBA00022448"/>
    </source>
</evidence>
<keyword evidence="2" id="KW-0813">Transport</keyword>
<name>A0A6L5GCA2_9ACTN</name>
<evidence type="ECO:0000256" key="1">
    <source>
        <dbReference type="ARBA" id="ARBA00008520"/>
    </source>
</evidence>
<feature type="signal peptide" evidence="3">
    <location>
        <begin position="1"/>
        <end position="20"/>
    </location>
</feature>
<dbReference type="Pfam" id="PF01547">
    <property type="entry name" value="SBP_bac_1"/>
    <property type="match status" value="1"/>
</dbReference>
<dbReference type="PANTHER" id="PTHR43649">
    <property type="entry name" value="ARABINOSE-BINDING PROTEIN-RELATED"/>
    <property type="match status" value="1"/>
</dbReference>
<gene>
    <name evidence="4" type="ORF">GFD30_16750</name>
</gene>
<reference evidence="4 5" key="1">
    <citation type="submission" date="2019-10" db="EMBL/GenBank/DDBJ databases">
        <title>Glycomyces albidus sp. nov., a novel actinomycete isolated from rhizosphere soil of wheat (Triticum aestivum L.).</title>
        <authorList>
            <person name="Qian L."/>
        </authorList>
    </citation>
    <scope>NUCLEOTIDE SEQUENCE [LARGE SCALE GENOMIC DNA]</scope>
    <source>
        <strain evidence="4 5">NEAU-7082</strain>
    </source>
</reference>
<dbReference type="PANTHER" id="PTHR43649:SF29">
    <property type="entry name" value="OSMOPROTECTIVE COMPOUNDS-BINDING PROTEIN GGTB"/>
    <property type="match status" value="1"/>
</dbReference>
<feature type="chain" id="PRO_5027114434" evidence="3">
    <location>
        <begin position="21"/>
        <end position="443"/>
    </location>
</feature>
<dbReference type="PROSITE" id="PS51257">
    <property type="entry name" value="PROKAR_LIPOPROTEIN"/>
    <property type="match status" value="1"/>
</dbReference>
<protein>
    <submittedName>
        <fullName evidence="4">Extracellular solute-binding protein</fullName>
    </submittedName>
</protein>
<dbReference type="InterPro" id="IPR050490">
    <property type="entry name" value="Bact_solute-bd_prot1"/>
</dbReference>
<keyword evidence="5" id="KW-1185">Reference proteome</keyword>
<keyword evidence="3" id="KW-0732">Signal</keyword>
<comment type="caution">
    <text evidence="4">The sequence shown here is derived from an EMBL/GenBank/DDBJ whole genome shotgun (WGS) entry which is preliminary data.</text>
</comment>
<evidence type="ECO:0000256" key="3">
    <source>
        <dbReference type="SAM" id="SignalP"/>
    </source>
</evidence>
<dbReference type="Proteomes" id="UP000477750">
    <property type="component" value="Unassembled WGS sequence"/>
</dbReference>
<accession>A0A6L5GCA2</accession>
<evidence type="ECO:0000313" key="4">
    <source>
        <dbReference type="EMBL" id="MQM27211.1"/>
    </source>
</evidence>
<dbReference type="RefSeq" id="WP_153026353.1">
    <property type="nucleotide sequence ID" value="NZ_WIAO01000021.1"/>
</dbReference>
<comment type="similarity">
    <text evidence="1">Belongs to the bacterial solute-binding protein 1 family.</text>
</comment>
<proteinExistence type="inferred from homology"/>
<dbReference type="Gene3D" id="3.40.190.10">
    <property type="entry name" value="Periplasmic binding protein-like II"/>
    <property type="match status" value="2"/>
</dbReference>
<dbReference type="EMBL" id="WIAO01000021">
    <property type="protein sequence ID" value="MQM27211.1"/>
    <property type="molecule type" value="Genomic_DNA"/>
</dbReference>
<organism evidence="4 5">
    <name type="scientific">Glycomyces albidus</name>
    <dbReference type="NCBI Taxonomy" id="2656774"/>
    <lineage>
        <taxon>Bacteria</taxon>
        <taxon>Bacillati</taxon>
        <taxon>Actinomycetota</taxon>
        <taxon>Actinomycetes</taxon>
        <taxon>Glycomycetales</taxon>
        <taxon>Glycomycetaceae</taxon>
        <taxon>Glycomyces</taxon>
    </lineage>
</organism>
<sequence>MSKTRRISCLAAAASVIALAATACGAPEDEDEGRGAVPDDATDCANYEQYGDLEGETVTILGSIRDTEADEMMEAWSYFEECTGATIEYEGTGEFEADMAIRVDGGNAPDIALFPQPGLMSNFADSLVPASEEVTSLATEGWTEDWLNYGTVDGTLYAAPHSSNAKSFIWYSPSYFADNGYEVPQTWDELIALSDQMVADGIQPWCVGFESGGATGWPGTDWIEDIVLREGTDLYDQWVTHEIAFNDPQIVAAIEKAGTILTNEEYIYGGTDTISATPFQEAGYPILDGGCALSRQASFYGAMWPEGTNVAEDGDVFAFRFPESNEGDNTMLVGGEFVAAFDDSESTEMVRQFLASELYHNARLQTGPWSTARQGVDPANATTPINEFATEILTDPEVTVRFDGSDLMPGAVGASSFWTGVVEWVSGDKTAEQMATDIENSWP</sequence>